<reference evidence="2" key="2">
    <citation type="submission" date="2023-06" db="EMBL/GenBank/DDBJ databases">
        <authorList>
            <person name="Swenson N.G."/>
            <person name="Wegrzyn J.L."/>
            <person name="Mcevoy S.L."/>
        </authorList>
    </citation>
    <scope>NUCLEOTIDE SEQUENCE</scope>
    <source>
        <strain evidence="2">NS2018</strain>
        <tissue evidence="2">Leaf</tissue>
    </source>
</reference>
<proteinExistence type="predicted"/>
<dbReference type="EMBL" id="JAUESC010000003">
    <property type="protein sequence ID" value="KAK0600524.1"/>
    <property type="molecule type" value="Genomic_DNA"/>
</dbReference>
<feature type="region of interest" description="Disordered" evidence="1">
    <location>
        <begin position="167"/>
        <end position="186"/>
    </location>
</feature>
<name>A0AA39T3E2_ACESA</name>
<evidence type="ECO:0000256" key="1">
    <source>
        <dbReference type="SAM" id="MobiDB-lite"/>
    </source>
</evidence>
<feature type="compositionally biased region" description="Basic and acidic residues" evidence="1">
    <location>
        <begin position="174"/>
        <end position="186"/>
    </location>
</feature>
<feature type="compositionally biased region" description="Polar residues" evidence="1">
    <location>
        <begin position="122"/>
        <end position="134"/>
    </location>
</feature>
<keyword evidence="3" id="KW-1185">Reference proteome</keyword>
<feature type="region of interest" description="Disordered" evidence="1">
    <location>
        <begin position="122"/>
        <end position="149"/>
    </location>
</feature>
<comment type="caution">
    <text evidence="2">The sequence shown here is derived from an EMBL/GenBank/DDBJ whole genome shotgun (WGS) entry which is preliminary data.</text>
</comment>
<sequence length="186" mass="20610">MRRYLGDCLRTLSEALFSSGRVPSCKNFIIGAIHVSVSGPYSGMTAWTTGSSVMLDSSRRNTVTVLGSFISEEEASLASSSAWELCSLDIRRIEQRTNLSIRVLTWFKYLIIWASLACAEVKNSQPGPNRSTWNADGRRSRSSRRGANHSGEVKMIQIVKVERREEQIVGSKGDAMKKERFGDDGG</sequence>
<organism evidence="2 3">
    <name type="scientific">Acer saccharum</name>
    <name type="common">Sugar maple</name>
    <dbReference type="NCBI Taxonomy" id="4024"/>
    <lineage>
        <taxon>Eukaryota</taxon>
        <taxon>Viridiplantae</taxon>
        <taxon>Streptophyta</taxon>
        <taxon>Embryophyta</taxon>
        <taxon>Tracheophyta</taxon>
        <taxon>Spermatophyta</taxon>
        <taxon>Magnoliopsida</taxon>
        <taxon>eudicotyledons</taxon>
        <taxon>Gunneridae</taxon>
        <taxon>Pentapetalae</taxon>
        <taxon>rosids</taxon>
        <taxon>malvids</taxon>
        <taxon>Sapindales</taxon>
        <taxon>Sapindaceae</taxon>
        <taxon>Hippocastanoideae</taxon>
        <taxon>Acereae</taxon>
        <taxon>Acer</taxon>
    </lineage>
</organism>
<accession>A0AA39T3E2</accession>
<evidence type="ECO:0000313" key="2">
    <source>
        <dbReference type="EMBL" id="KAK0600524.1"/>
    </source>
</evidence>
<reference evidence="2" key="1">
    <citation type="journal article" date="2022" name="Plant J.">
        <title>Strategies of tolerance reflected in two North American maple genomes.</title>
        <authorList>
            <person name="McEvoy S.L."/>
            <person name="Sezen U.U."/>
            <person name="Trouern-Trend A."/>
            <person name="McMahon S.M."/>
            <person name="Schaberg P.G."/>
            <person name="Yang J."/>
            <person name="Wegrzyn J.L."/>
            <person name="Swenson N.G."/>
        </authorList>
    </citation>
    <scope>NUCLEOTIDE SEQUENCE</scope>
    <source>
        <strain evidence="2">NS2018</strain>
    </source>
</reference>
<dbReference type="Proteomes" id="UP001168877">
    <property type="component" value="Unassembled WGS sequence"/>
</dbReference>
<protein>
    <submittedName>
        <fullName evidence="2">Uncharacterized protein</fullName>
    </submittedName>
</protein>
<dbReference type="AlphaFoldDB" id="A0AA39T3E2"/>
<gene>
    <name evidence="2" type="ORF">LWI29_015844</name>
</gene>
<evidence type="ECO:0000313" key="3">
    <source>
        <dbReference type="Proteomes" id="UP001168877"/>
    </source>
</evidence>